<dbReference type="InterPro" id="IPR026960">
    <property type="entry name" value="RVT-Znf"/>
</dbReference>
<organism evidence="2 3">
    <name type="scientific">Pisum sativum</name>
    <name type="common">Garden pea</name>
    <name type="synonym">Lathyrus oleraceus</name>
    <dbReference type="NCBI Taxonomy" id="3888"/>
    <lineage>
        <taxon>Eukaryota</taxon>
        <taxon>Viridiplantae</taxon>
        <taxon>Streptophyta</taxon>
        <taxon>Embryophyta</taxon>
        <taxon>Tracheophyta</taxon>
        <taxon>Spermatophyta</taxon>
        <taxon>Magnoliopsida</taxon>
        <taxon>eudicotyledons</taxon>
        <taxon>Gunneridae</taxon>
        <taxon>Pentapetalae</taxon>
        <taxon>rosids</taxon>
        <taxon>fabids</taxon>
        <taxon>Fabales</taxon>
        <taxon>Fabaceae</taxon>
        <taxon>Papilionoideae</taxon>
        <taxon>50 kb inversion clade</taxon>
        <taxon>NPAAA clade</taxon>
        <taxon>Hologalegina</taxon>
        <taxon>IRL clade</taxon>
        <taxon>Fabeae</taxon>
        <taxon>Lathyrus</taxon>
    </lineage>
</organism>
<reference evidence="2 3" key="1">
    <citation type="journal article" date="2022" name="Nat. Genet.">
        <title>Improved pea reference genome and pan-genome highlight genomic features and evolutionary characteristics.</title>
        <authorList>
            <person name="Yang T."/>
            <person name="Liu R."/>
            <person name="Luo Y."/>
            <person name="Hu S."/>
            <person name="Wang D."/>
            <person name="Wang C."/>
            <person name="Pandey M.K."/>
            <person name="Ge S."/>
            <person name="Xu Q."/>
            <person name="Li N."/>
            <person name="Li G."/>
            <person name="Huang Y."/>
            <person name="Saxena R.K."/>
            <person name="Ji Y."/>
            <person name="Li M."/>
            <person name="Yan X."/>
            <person name="He Y."/>
            <person name="Liu Y."/>
            <person name="Wang X."/>
            <person name="Xiang C."/>
            <person name="Varshney R.K."/>
            <person name="Ding H."/>
            <person name="Gao S."/>
            <person name="Zong X."/>
        </authorList>
    </citation>
    <scope>NUCLEOTIDE SEQUENCE [LARGE SCALE GENOMIC DNA]</scope>
    <source>
        <strain evidence="2 3">cv. Zhongwan 6</strain>
    </source>
</reference>
<evidence type="ECO:0000313" key="3">
    <source>
        <dbReference type="Proteomes" id="UP001058974"/>
    </source>
</evidence>
<evidence type="ECO:0000313" key="2">
    <source>
        <dbReference type="EMBL" id="KAI5395469.1"/>
    </source>
</evidence>
<sequence length="235" mass="27290">MHDVSWNTYTLPKDHEGLGLRDLATMNNACILKLSWKLINEFEDIWCKVLRGIYKDVHLSQNPTKKSSGYGLWRAINKFIPYLLKHGKWSIDDGISDDAWEDNWIEVGTCISNHVQSILDSLRGANVCDLVTGRGDLNWKILQQWLPQAHDWKIIWRLKVPEVIKTFVWLLKHDRLLTNQSKSQRGLGVAACKLYGHAIETTLHVFRECPCALEVWVNKVPTEMQHEFFNLELKD</sequence>
<keyword evidence="3" id="KW-1185">Reference proteome</keyword>
<name>A0A9D5A4S6_PEA</name>
<proteinExistence type="predicted"/>
<dbReference type="Proteomes" id="UP001058974">
    <property type="component" value="Chromosome 6"/>
</dbReference>
<protein>
    <recommendedName>
        <fullName evidence="1">Reverse transcriptase zinc-binding domain-containing protein</fullName>
    </recommendedName>
</protein>
<feature type="domain" description="Reverse transcriptase zinc-binding" evidence="1">
    <location>
        <begin position="139"/>
        <end position="216"/>
    </location>
</feature>
<dbReference type="Pfam" id="PF13966">
    <property type="entry name" value="zf-RVT"/>
    <property type="match status" value="1"/>
</dbReference>
<comment type="caution">
    <text evidence="2">The sequence shown here is derived from an EMBL/GenBank/DDBJ whole genome shotgun (WGS) entry which is preliminary data.</text>
</comment>
<dbReference type="Gramene" id="Psat06G0187600-T1">
    <property type="protein sequence ID" value="KAI5395469.1"/>
    <property type="gene ID" value="KIW84_061876"/>
</dbReference>
<dbReference type="EMBL" id="JAMSHJ010000006">
    <property type="protein sequence ID" value="KAI5395469.1"/>
    <property type="molecule type" value="Genomic_DNA"/>
</dbReference>
<gene>
    <name evidence="2" type="ORF">KIW84_061876</name>
</gene>
<evidence type="ECO:0000259" key="1">
    <source>
        <dbReference type="Pfam" id="PF13966"/>
    </source>
</evidence>
<accession>A0A9D5A4S6</accession>
<dbReference type="AlphaFoldDB" id="A0A9D5A4S6"/>